<dbReference type="GO" id="GO:0005737">
    <property type="term" value="C:cytoplasm"/>
    <property type="evidence" value="ECO:0007669"/>
    <property type="project" value="TreeGrafter"/>
</dbReference>
<evidence type="ECO:0000259" key="2">
    <source>
        <dbReference type="Pfam" id="PF05303"/>
    </source>
</evidence>
<accession>T1GGM1</accession>
<dbReference type="Pfam" id="PF05303">
    <property type="entry name" value="GSKIP_dom"/>
    <property type="match status" value="1"/>
</dbReference>
<dbReference type="GO" id="GO:0019207">
    <property type="term" value="F:kinase regulator activity"/>
    <property type="evidence" value="ECO:0007669"/>
    <property type="project" value="TreeGrafter"/>
</dbReference>
<dbReference type="EnsemblMetazoa" id="MESCA002544-RA">
    <property type="protein sequence ID" value="MESCA002544-PA"/>
    <property type="gene ID" value="MESCA002544"/>
</dbReference>
<evidence type="ECO:0000313" key="3">
    <source>
        <dbReference type="EnsemblMetazoa" id="MESCA002544-PA"/>
    </source>
</evidence>
<keyword evidence="4" id="KW-1185">Reference proteome</keyword>
<dbReference type="GO" id="GO:0060828">
    <property type="term" value="P:regulation of canonical Wnt signaling pathway"/>
    <property type="evidence" value="ECO:0007669"/>
    <property type="project" value="InterPro"/>
</dbReference>
<evidence type="ECO:0000256" key="1">
    <source>
        <dbReference type="ARBA" id="ARBA00009571"/>
    </source>
</evidence>
<reference evidence="3" key="2">
    <citation type="submission" date="2015-06" db="UniProtKB">
        <authorList>
            <consortium name="EnsemblMetazoa"/>
        </authorList>
    </citation>
    <scope>IDENTIFICATION</scope>
</reference>
<dbReference type="PANTHER" id="PTHR12490:SF4">
    <property type="entry name" value="GSK3B-INTERACTING PROTEIN"/>
    <property type="match status" value="1"/>
</dbReference>
<dbReference type="HOGENOM" id="CLU_1973025_0_0_1"/>
<dbReference type="PANTHER" id="PTHR12490">
    <property type="entry name" value="GSK3B-INTERACTING PROTEIN"/>
    <property type="match status" value="1"/>
</dbReference>
<dbReference type="EMBL" id="CAQQ02190259">
    <property type="status" value="NOT_ANNOTATED_CDS"/>
    <property type="molecule type" value="Genomic_DNA"/>
</dbReference>
<sequence>MGNPSIPLRGRNPYDSDEELLTWEDEAAAVIRDIKNHVKEIFVSQSLPSNSFEIFINLETFENSKYCIRSSGSGFQIAGQGYDNKSIYESVMESEDQEPEIFETPYSLLSSISPGYNILLLRNYNPS</sequence>
<comment type="similarity">
    <text evidence="1">Belongs to the GSKIP family.</text>
</comment>
<name>T1GGM1_MEGSC</name>
<dbReference type="OMA" id="FAVTEMH"/>
<reference evidence="4" key="1">
    <citation type="submission" date="2013-02" db="EMBL/GenBank/DDBJ databases">
        <authorList>
            <person name="Hughes D."/>
        </authorList>
    </citation>
    <scope>NUCLEOTIDE SEQUENCE</scope>
    <source>
        <strain>Durham</strain>
        <strain evidence="4">NC isolate 2 -- Noor lab</strain>
    </source>
</reference>
<dbReference type="AlphaFoldDB" id="T1GGM1"/>
<dbReference type="InterPro" id="IPR037395">
    <property type="entry name" value="GSKIP"/>
</dbReference>
<proteinExistence type="inferred from homology"/>
<dbReference type="InterPro" id="IPR007967">
    <property type="entry name" value="GSKIP_dom"/>
</dbReference>
<protein>
    <recommendedName>
        <fullName evidence="2">GSKIP domain-containing protein</fullName>
    </recommendedName>
</protein>
<feature type="domain" description="GSKIP" evidence="2">
    <location>
        <begin position="24"/>
        <end position="117"/>
    </location>
</feature>
<dbReference type="SUPFAM" id="SSF103107">
    <property type="entry name" value="Hypothetical protein c14orf129, hspc210"/>
    <property type="match status" value="1"/>
</dbReference>
<evidence type="ECO:0000313" key="4">
    <source>
        <dbReference type="Proteomes" id="UP000015102"/>
    </source>
</evidence>
<dbReference type="GO" id="GO:0051018">
    <property type="term" value="F:protein kinase A binding"/>
    <property type="evidence" value="ECO:0007669"/>
    <property type="project" value="TreeGrafter"/>
</dbReference>
<dbReference type="Proteomes" id="UP000015102">
    <property type="component" value="Unassembled WGS sequence"/>
</dbReference>
<organism evidence="3 4">
    <name type="scientific">Megaselia scalaris</name>
    <name type="common">Humpbacked fly</name>
    <name type="synonym">Phora scalaris</name>
    <dbReference type="NCBI Taxonomy" id="36166"/>
    <lineage>
        <taxon>Eukaryota</taxon>
        <taxon>Metazoa</taxon>
        <taxon>Ecdysozoa</taxon>
        <taxon>Arthropoda</taxon>
        <taxon>Hexapoda</taxon>
        <taxon>Insecta</taxon>
        <taxon>Pterygota</taxon>
        <taxon>Neoptera</taxon>
        <taxon>Endopterygota</taxon>
        <taxon>Diptera</taxon>
        <taxon>Brachycera</taxon>
        <taxon>Muscomorpha</taxon>
        <taxon>Platypezoidea</taxon>
        <taxon>Phoridae</taxon>
        <taxon>Megaseliini</taxon>
        <taxon>Megaselia</taxon>
    </lineage>
</organism>
<dbReference type="Gene3D" id="3.30.2280.10">
    <property type="entry name" value="Hypothetical protein (hspc210)"/>
    <property type="match status" value="1"/>
</dbReference>
<dbReference type="InterPro" id="IPR023231">
    <property type="entry name" value="GSKIP_dom_sf"/>
</dbReference>